<sequence length="669" mass="70189">MPQSRKSPARRSVPVRALAGLIGIVFAALSLLCAPGAAAEPPARMGPQVVDSADVLSGADEARVTEAVDALYRDHQVKLWVNYVRDFDGMAPRDWAARTADLSGFSDRDLLLVVAVEDRGYWLHGELPTEVSEAELDSLLAREVEPALRDEQWAQAGVETAEGLGAAIRGGGVSLGVLALLALAVVVVAGGLILFSRRRRRGRERAELISAREIDPTDSAALAALSLPTLHELSRERLVEIDDAVRTSTEELALATGEFGETAVTPFRTALDAARAATAKAFTIRQQLDDDIPETPDQQRAMLLDLITTAGKADRELDSQVADFDAMRDLLIDAPARLNGLTQAVVELTARTPASEAELARLSSAYPTSVIAPVRDNVQMARERISFAESNIDTARAALTQPVGRQGGAVAAIRAAEGAIGQARALLDAVDQAATNIQQARDGLPAAIEELRSDLGVAAGLTEFGGPELSAAVTTATDAVNSASAAAETDPLGAFHEAVNADADLDRAIAAASDRKLAVEDLRRRLDRTLTDAAGRIDAASSFISTRRGGVDAEARTRLSEAQRHLDEARGLGGADPQRALSGAQTAADLGGRAMQQAQASVRAWESQQRRPVAGNAQTGAVLGGILLDSFLRGSMSGGSRRSSGGGGYRAGSFGGSSGSRRVSRGGRF</sequence>
<gene>
    <name evidence="4" type="ORF">BOX37_07190</name>
</gene>
<name>A0A1J0VP47_9NOCA</name>
<dbReference type="InterPro" id="IPR007621">
    <property type="entry name" value="TPM_dom"/>
</dbReference>
<dbReference type="EMBL" id="CP018082">
    <property type="protein sequence ID" value="APE33789.1"/>
    <property type="molecule type" value="Genomic_DNA"/>
</dbReference>
<accession>A0A1J0VP47</accession>
<evidence type="ECO:0000259" key="3">
    <source>
        <dbReference type="Pfam" id="PF04536"/>
    </source>
</evidence>
<protein>
    <recommendedName>
        <fullName evidence="3">TPM domain-containing protein</fullName>
    </recommendedName>
</protein>
<reference evidence="4" key="1">
    <citation type="submission" date="2016-11" db="EMBL/GenBank/DDBJ databases">
        <authorList>
            <person name="Jaros S."/>
            <person name="Januszkiewicz K."/>
            <person name="Wedrychowicz H."/>
        </authorList>
    </citation>
    <scope>NUCLEOTIDE SEQUENCE [LARGE SCALE GENOMIC DNA]</scope>
    <source>
        <strain evidence="4">Y48</strain>
    </source>
</reference>
<evidence type="ECO:0000313" key="5">
    <source>
        <dbReference type="Proteomes" id="UP000183810"/>
    </source>
</evidence>
<keyword evidence="2" id="KW-0812">Transmembrane</keyword>
<dbReference type="Gene3D" id="3.10.310.50">
    <property type="match status" value="1"/>
</dbReference>
<evidence type="ECO:0000256" key="1">
    <source>
        <dbReference type="SAM" id="MobiDB-lite"/>
    </source>
</evidence>
<feature type="compositionally biased region" description="Gly residues" evidence="1">
    <location>
        <begin position="644"/>
        <end position="658"/>
    </location>
</feature>
<evidence type="ECO:0000313" key="4">
    <source>
        <dbReference type="EMBL" id="APE33789.1"/>
    </source>
</evidence>
<keyword evidence="5" id="KW-1185">Reference proteome</keyword>
<feature type="domain" description="TPM" evidence="3">
    <location>
        <begin position="49"/>
        <end position="166"/>
    </location>
</feature>
<keyword evidence="2" id="KW-0472">Membrane</keyword>
<keyword evidence="2" id="KW-1133">Transmembrane helix</keyword>
<feature type="region of interest" description="Disordered" evidence="1">
    <location>
        <begin position="637"/>
        <end position="669"/>
    </location>
</feature>
<dbReference type="KEGG" id="nsl:BOX37_07190"/>
<dbReference type="Proteomes" id="UP000183810">
    <property type="component" value="Chromosome"/>
</dbReference>
<dbReference type="Pfam" id="PF04536">
    <property type="entry name" value="TPM_phosphatase"/>
    <property type="match status" value="1"/>
</dbReference>
<feature type="transmembrane region" description="Helical" evidence="2">
    <location>
        <begin position="173"/>
        <end position="195"/>
    </location>
</feature>
<organism evidence="4 5">
    <name type="scientific">Nocardia mangyaensis</name>
    <dbReference type="NCBI Taxonomy" id="2213200"/>
    <lineage>
        <taxon>Bacteria</taxon>
        <taxon>Bacillati</taxon>
        <taxon>Actinomycetota</taxon>
        <taxon>Actinomycetes</taxon>
        <taxon>Mycobacteriales</taxon>
        <taxon>Nocardiaceae</taxon>
        <taxon>Nocardia</taxon>
    </lineage>
</organism>
<dbReference type="AlphaFoldDB" id="A0A1J0VP47"/>
<evidence type="ECO:0000256" key="2">
    <source>
        <dbReference type="SAM" id="Phobius"/>
    </source>
</evidence>
<proteinExistence type="predicted"/>